<comment type="caution">
    <text evidence="2">The sequence shown here is derived from an EMBL/GenBank/DDBJ whole genome shotgun (WGS) entry which is preliminary data.</text>
</comment>
<dbReference type="InterPro" id="IPR012312">
    <property type="entry name" value="Hemerythrin-like"/>
</dbReference>
<accession>A0ABT5R324</accession>
<evidence type="ECO:0000313" key="3">
    <source>
        <dbReference type="Proteomes" id="UP001149400"/>
    </source>
</evidence>
<evidence type="ECO:0000259" key="1">
    <source>
        <dbReference type="Pfam" id="PF01814"/>
    </source>
</evidence>
<name>A0ABT5R324_9GAMM</name>
<dbReference type="Pfam" id="PF01814">
    <property type="entry name" value="Hemerythrin"/>
    <property type="match status" value="1"/>
</dbReference>
<keyword evidence="3" id="KW-1185">Reference proteome</keyword>
<dbReference type="Gene3D" id="1.20.120.520">
    <property type="entry name" value="nmb1532 protein domain like"/>
    <property type="match status" value="1"/>
</dbReference>
<dbReference type="Proteomes" id="UP001149400">
    <property type="component" value="Unassembled WGS sequence"/>
</dbReference>
<gene>
    <name evidence="2" type="ORF">LRP50_13525</name>
</gene>
<dbReference type="PANTHER" id="PTHR39966">
    <property type="entry name" value="BLL2471 PROTEIN-RELATED"/>
    <property type="match status" value="1"/>
</dbReference>
<organism evidence="2 3">
    <name type="scientific">Enterovibrio gelatinilyticus</name>
    <dbReference type="NCBI Taxonomy" id="2899819"/>
    <lineage>
        <taxon>Bacteria</taxon>
        <taxon>Pseudomonadati</taxon>
        <taxon>Pseudomonadota</taxon>
        <taxon>Gammaproteobacteria</taxon>
        <taxon>Vibrionales</taxon>
        <taxon>Vibrionaceae</taxon>
        <taxon>Enterovibrio</taxon>
    </lineage>
</organism>
<dbReference type="RefSeq" id="WP_274164989.1">
    <property type="nucleotide sequence ID" value="NZ_JAJUBC010000014.1"/>
</dbReference>
<evidence type="ECO:0000313" key="2">
    <source>
        <dbReference type="EMBL" id="MDD1794156.1"/>
    </source>
</evidence>
<sequence>MLVDSIHRDHRNISRLLRLLTDKLAAIRSEQPVDYGYIRDTLLYLKDHAERCHHPKEDLIYHYYLTNYADTEGVAALDEEHETLAALTAEFAISVDMILMDSVIPLDVFAGKLTEFVEQQQRHLELEERSVLPAIEKALTAEDWNYLQSQWEEEDDPLFGEQVAARFKALAAAM</sequence>
<protein>
    <submittedName>
        <fullName evidence="2">Hemerythrin domain-containing protein</fullName>
    </submittedName>
</protein>
<dbReference type="EMBL" id="JAJUBC010000014">
    <property type="protein sequence ID" value="MDD1794156.1"/>
    <property type="molecule type" value="Genomic_DNA"/>
</dbReference>
<reference evidence="2" key="1">
    <citation type="submission" date="2021-12" db="EMBL/GenBank/DDBJ databases">
        <title>Enterovibrio ZSDZ35 sp. nov. and Enterovibrio ZSDZ42 sp. nov., isolated from coastal seawater in Qingdao.</title>
        <authorList>
            <person name="Zhang P."/>
        </authorList>
    </citation>
    <scope>NUCLEOTIDE SEQUENCE</scope>
    <source>
        <strain evidence="2">ZSDZ42</strain>
    </source>
</reference>
<proteinExistence type="predicted"/>
<dbReference type="PANTHER" id="PTHR39966:SF1">
    <property type="entry name" value="HEMERYTHRIN-LIKE DOMAIN-CONTAINING PROTEIN"/>
    <property type="match status" value="1"/>
</dbReference>
<feature type="domain" description="Hemerythrin-like" evidence="1">
    <location>
        <begin position="2"/>
        <end position="135"/>
    </location>
</feature>